<dbReference type="EMBL" id="BGZK01000078">
    <property type="protein sequence ID" value="GBP16266.1"/>
    <property type="molecule type" value="Genomic_DNA"/>
</dbReference>
<name>A0A4C1TQS2_EUMVA</name>
<keyword evidence="2" id="KW-1185">Reference proteome</keyword>
<comment type="caution">
    <text evidence="1">The sequence shown here is derived from an EMBL/GenBank/DDBJ whole genome shotgun (WGS) entry which is preliminary data.</text>
</comment>
<dbReference type="AlphaFoldDB" id="A0A4C1TQS2"/>
<gene>
    <name evidence="1" type="ORF">EVAR_93634_1</name>
</gene>
<evidence type="ECO:0000313" key="2">
    <source>
        <dbReference type="Proteomes" id="UP000299102"/>
    </source>
</evidence>
<accession>A0A4C1TQS2</accession>
<reference evidence="1 2" key="1">
    <citation type="journal article" date="2019" name="Commun. Biol.">
        <title>The bagworm genome reveals a unique fibroin gene that provides high tensile strength.</title>
        <authorList>
            <person name="Kono N."/>
            <person name="Nakamura H."/>
            <person name="Ohtoshi R."/>
            <person name="Tomita M."/>
            <person name="Numata K."/>
            <person name="Arakawa K."/>
        </authorList>
    </citation>
    <scope>NUCLEOTIDE SEQUENCE [LARGE SCALE GENOMIC DNA]</scope>
</reference>
<evidence type="ECO:0000313" key="1">
    <source>
        <dbReference type="EMBL" id="GBP16266.1"/>
    </source>
</evidence>
<dbReference type="Proteomes" id="UP000299102">
    <property type="component" value="Unassembled WGS sequence"/>
</dbReference>
<protein>
    <submittedName>
        <fullName evidence="1">Uncharacterized protein</fullName>
    </submittedName>
</protein>
<organism evidence="1 2">
    <name type="scientific">Eumeta variegata</name>
    <name type="common">Bagworm moth</name>
    <name type="synonym">Eumeta japonica</name>
    <dbReference type="NCBI Taxonomy" id="151549"/>
    <lineage>
        <taxon>Eukaryota</taxon>
        <taxon>Metazoa</taxon>
        <taxon>Ecdysozoa</taxon>
        <taxon>Arthropoda</taxon>
        <taxon>Hexapoda</taxon>
        <taxon>Insecta</taxon>
        <taxon>Pterygota</taxon>
        <taxon>Neoptera</taxon>
        <taxon>Endopterygota</taxon>
        <taxon>Lepidoptera</taxon>
        <taxon>Glossata</taxon>
        <taxon>Ditrysia</taxon>
        <taxon>Tineoidea</taxon>
        <taxon>Psychidae</taxon>
        <taxon>Oiketicinae</taxon>
        <taxon>Eumeta</taxon>
    </lineage>
</organism>
<sequence>MLLMLHPSSVSLNYALRSVMKSTFQSPSLTLGFICRCPLRGTLVLLSSTSLKSEYAQAAERKLVFDPREVLHFPPTIHICQTPPYPPPKDKFSRGQVPPRFPCATISRNLRYII</sequence>
<proteinExistence type="predicted"/>